<reference evidence="5" key="1">
    <citation type="submission" date="2025-08" db="UniProtKB">
        <authorList>
            <consortium name="RefSeq"/>
        </authorList>
    </citation>
    <scope>IDENTIFICATION</scope>
</reference>
<dbReference type="Proteomes" id="UP000694871">
    <property type="component" value="Unplaced"/>
</dbReference>
<dbReference type="PANTHER" id="PTHR14455">
    <property type="entry name" value="ASKOPOS"/>
    <property type="match status" value="1"/>
</dbReference>
<proteinExistence type="predicted"/>
<evidence type="ECO:0000313" key="4">
    <source>
        <dbReference type="Proteomes" id="UP000694871"/>
    </source>
</evidence>
<keyword evidence="4" id="KW-1185">Reference proteome</keyword>
<evidence type="ECO:0000256" key="1">
    <source>
        <dbReference type="ARBA" id="ARBA00004123"/>
    </source>
</evidence>
<dbReference type="RefSeq" id="XP_015273261.1">
    <property type="nucleotide sequence ID" value="XM_015417775.1"/>
</dbReference>
<name>A0ABM1KHS4_GEKJA</name>
<evidence type="ECO:0000256" key="3">
    <source>
        <dbReference type="ARBA" id="ARBA00023242"/>
    </source>
</evidence>
<sequence length="95" mass="11315">MDTGSCYLLVNCSLFQTAGPVNELQELMRKVAYEYHSKEPKRRHPTDLTVWNYAQRTNRKIQKCSLEKWVNQNQRHFRRFAGIPDKFERSAIPSR</sequence>
<protein>
    <recommendedName>
        <fullName evidence="2">S100P-binding protein</fullName>
    </recommendedName>
</protein>
<dbReference type="PANTHER" id="PTHR14455:SF0">
    <property type="entry name" value="S100P-BINDING PROTEIN"/>
    <property type="match status" value="1"/>
</dbReference>
<dbReference type="InterPro" id="IPR026097">
    <property type="entry name" value="S100PBP"/>
</dbReference>
<accession>A0ABM1KHS4</accession>
<dbReference type="GeneID" id="107115968"/>
<dbReference type="Pfam" id="PF15427">
    <property type="entry name" value="S100PBPR"/>
    <property type="match status" value="1"/>
</dbReference>
<evidence type="ECO:0000256" key="2">
    <source>
        <dbReference type="ARBA" id="ARBA00020595"/>
    </source>
</evidence>
<organism evidence="4 5">
    <name type="scientific">Gekko japonicus</name>
    <name type="common">Schlegel's Japanese gecko</name>
    <dbReference type="NCBI Taxonomy" id="146911"/>
    <lineage>
        <taxon>Eukaryota</taxon>
        <taxon>Metazoa</taxon>
        <taxon>Chordata</taxon>
        <taxon>Craniata</taxon>
        <taxon>Vertebrata</taxon>
        <taxon>Euteleostomi</taxon>
        <taxon>Lepidosauria</taxon>
        <taxon>Squamata</taxon>
        <taxon>Bifurcata</taxon>
        <taxon>Gekkota</taxon>
        <taxon>Gekkonidae</taxon>
        <taxon>Gekkoninae</taxon>
        <taxon>Gekko</taxon>
    </lineage>
</organism>
<evidence type="ECO:0000313" key="5">
    <source>
        <dbReference type="RefSeq" id="XP_015273261.1"/>
    </source>
</evidence>
<keyword evidence="3" id="KW-0539">Nucleus</keyword>
<comment type="subcellular location">
    <subcellularLocation>
        <location evidence="1">Nucleus</location>
    </subcellularLocation>
</comment>
<gene>
    <name evidence="5" type="primary">S100PBP</name>
</gene>